<reference evidence="2 3" key="1">
    <citation type="submission" date="2023-07" db="EMBL/GenBank/DDBJ databases">
        <title>Sorghum-associated microbial communities from plants grown in Nebraska, USA.</title>
        <authorList>
            <person name="Schachtman D."/>
        </authorList>
    </citation>
    <scope>NUCLEOTIDE SEQUENCE [LARGE SCALE GENOMIC DNA]</scope>
    <source>
        <strain evidence="2 3">CC258</strain>
    </source>
</reference>
<dbReference type="RefSeq" id="WP_310500973.1">
    <property type="nucleotide sequence ID" value="NZ_JAVDSB010000010.1"/>
</dbReference>
<dbReference type="PROSITE" id="PS51257">
    <property type="entry name" value="PROKAR_LIPOPROTEIN"/>
    <property type="match status" value="1"/>
</dbReference>
<proteinExistence type="predicted"/>
<sequence>MKFMVYFMVLTFMVGLSACQAAEPTTVEPRTMAGETTAPIIVQMESAEPKVNEVKDANLLIPTGWQLLVRHNSAERVEGDLNKDGIQDVAMVIEKIEAMKEEAPERALLIGFGNRDSTYTRSIIAEKAILKADEGGIWGDPLDSIFIDRGSIVVSFYGGSNFRWYGNYRFRFQNGDWYLIGATLGSYFTGTMTEKTGDEADYNLLTGDYVKRIVDDPKAEQPTTHTITGNMGKKQLLKLRDFVAAGSTDQFLK</sequence>
<protein>
    <recommendedName>
        <fullName evidence="4">Lipoprotein</fullName>
    </recommendedName>
</protein>
<dbReference type="Proteomes" id="UP001267290">
    <property type="component" value="Unassembled WGS sequence"/>
</dbReference>
<evidence type="ECO:0000256" key="1">
    <source>
        <dbReference type="SAM" id="SignalP"/>
    </source>
</evidence>
<dbReference type="EMBL" id="JAVDSB010000010">
    <property type="protein sequence ID" value="MDR6553512.1"/>
    <property type="molecule type" value="Genomic_DNA"/>
</dbReference>
<organism evidence="2 3">
    <name type="scientific">Paenibacillus qinlingensis</name>
    <dbReference type="NCBI Taxonomy" id="1837343"/>
    <lineage>
        <taxon>Bacteria</taxon>
        <taxon>Bacillati</taxon>
        <taxon>Bacillota</taxon>
        <taxon>Bacilli</taxon>
        <taxon>Bacillales</taxon>
        <taxon>Paenibacillaceae</taxon>
        <taxon>Paenibacillus</taxon>
    </lineage>
</organism>
<evidence type="ECO:0000313" key="3">
    <source>
        <dbReference type="Proteomes" id="UP001267290"/>
    </source>
</evidence>
<feature type="signal peptide" evidence="1">
    <location>
        <begin position="1"/>
        <end position="21"/>
    </location>
</feature>
<evidence type="ECO:0000313" key="2">
    <source>
        <dbReference type="EMBL" id="MDR6553512.1"/>
    </source>
</evidence>
<feature type="chain" id="PRO_5046589158" description="Lipoprotein" evidence="1">
    <location>
        <begin position="22"/>
        <end position="253"/>
    </location>
</feature>
<comment type="caution">
    <text evidence="2">The sequence shown here is derived from an EMBL/GenBank/DDBJ whole genome shotgun (WGS) entry which is preliminary data.</text>
</comment>
<evidence type="ECO:0008006" key="4">
    <source>
        <dbReference type="Google" id="ProtNLM"/>
    </source>
</evidence>
<keyword evidence="3" id="KW-1185">Reference proteome</keyword>
<accession>A0ABU1P193</accession>
<gene>
    <name evidence="2" type="ORF">J2736_004719</name>
</gene>
<keyword evidence="1" id="KW-0732">Signal</keyword>
<name>A0ABU1P193_9BACL</name>